<reference evidence="11" key="1">
    <citation type="submission" date="2022-01" db="EMBL/GenBank/DDBJ databases">
        <authorList>
            <person name="Braso-Vives M."/>
        </authorList>
    </citation>
    <scope>NUCLEOTIDE SEQUENCE</scope>
</reference>
<dbReference type="AlphaFoldDB" id="A0A8K0A7B0"/>
<keyword evidence="12" id="KW-1185">Reference proteome</keyword>
<feature type="region of interest" description="Disordered" evidence="9">
    <location>
        <begin position="224"/>
        <end position="267"/>
    </location>
</feature>
<dbReference type="InterPro" id="IPR003323">
    <property type="entry name" value="OTU_dom"/>
</dbReference>
<dbReference type="OrthoDB" id="409956at2759"/>
<dbReference type="SUPFAM" id="SSF54001">
    <property type="entry name" value="Cysteine proteinases"/>
    <property type="match status" value="1"/>
</dbReference>
<name>A0A8K0A7B0_BRALA</name>
<keyword evidence="6" id="KW-0788">Thiol protease</keyword>
<evidence type="ECO:0000259" key="10">
    <source>
        <dbReference type="PROSITE" id="PS50802"/>
    </source>
</evidence>
<keyword evidence="4" id="KW-0833">Ubl conjugation pathway</keyword>
<evidence type="ECO:0000313" key="12">
    <source>
        <dbReference type="Proteomes" id="UP000838412"/>
    </source>
</evidence>
<evidence type="ECO:0000256" key="4">
    <source>
        <dbReference type="ARBA" id="ARBA00022786"/>
    </source>
</evidence>
<evidence type="ECO:0000256" key="3">
    <source>
        <dbReference type="ARBA" id="ARBA00022670"/>
    </source>
</evidence>
<dbReference type="EMBL" id="OV696692">
    <property type="protein sequence ID" value="CAH1270390.1"/>
    <property type="molecule type" value="Genomic_DNA"/>
</dbReference>
<evidence type="ECO:0000256" key="1">
    <source>
        <dbReference type="ARBA" id="ARBA00000707"/>
    </source>
</evidence>
<feature type="compositionally biased region" description="Low complexity" evidence="9">
    <location>
        <begin position="190"/>
        <end position="202"/>
    </location>
</feature>
<dbReference type="Proteomes" id="UP000838412">
    <property type="component" value="Chromosome 7"/>
</dbReference>
<evidence type="ECO:0000313" key="11">
    <source>
        <dbReference type="EMBL" id="CAH1270390.1"/>
    </source>
</evidence>
<feature type="region of interest" description="Disordered" evidence="9">
    <location>
        <begin position="177"/>
        <end position="204"/>
    </location>
</feature>
<evidence type="ECO:0000256" key="2">
    <source>
        <dbReference type="ARBA" id="ARBA00012759"/>
    </source>
</evidence>
<sequence>MTRGGSLCTQKRMTILINVGENAGCTVQQLSNSNGFQRDTNVADDENQPPQKSPRGVPRVRNVPIRLIKKGGQEDDPSPSPEPAFTEITFNRHANMCKTPGARKVACEEDADDKLTSRRVPIAVKHQVRMPRPFEREKDVFSWDYDFEKDLSPRSTDGEGMWGVGGKSITELLRNSYERPEERGRHRDVGVSGSTGNGSVIDSDIDDVGDEVFCWERERSDVSRLPNEEDRLSKKSKIASARNRKISSEAGTGVRASASLERAREKETGEERVDSFIEQNTERLSDSRLDAILSEVRLQDKSLAKAGARRCPIAGDGNCLYRAVAHAVYGNQGLHTDLRRRTVQYMRDHVDDFSPFLDCDPDSYFAKAGEDGEWAGYTEMVALMHLLNVDVRLTTGGTPGQPDVTSSVHRVREEGDAPCNKTVWLSWLSYGHYDAVEKISHRNI</sequence>
<keyword evidence="3" id="KW-0645">Protease</keyword>
<feature type="compositionally biased region" description="Basic residues" evidence="9">
    <location>
        <begin position="234"/>
        <end position="245"/>
    </location>
</feature>
<evidence type="ECO:0000256" key="9">
    <source>
        <dbReference type="SAM" id="MobiDB-lite"/>
    </source>
</evidence>
<dbReference type="Gene3D" id="3.90.70.80">
    <property type="match status" value="1"/>
</dbReference>
<evidence type="ECO:0000256" key="5">
    <source>
        <dbReference type="ARBA" id="ARBA00022801"/>
    </source>
</evidence>
<dbReference type="GO" id="GO:0004843">
    <property type="term" value="F:cysteine-type deubiquitinase activity"/>
    <property type="evidence" value="ECO:0007669"/>
    <property type="project" value="UniProtKB-EC"/>
</dbReference>
<evidence type="ECO:0000256" key="8">
    <source>
        <dbReference type="ARBA" id="ARBA00074858"/>
    </source>
</evidence>
<dbReference type="GO" id="GO:0016579">
    <property type="term" value="P:protein deubiquitination"/>
    <property type="evidence" value="ECO:0007669"/>
    <property type="project" value="TreeGrafter"/>
</dbReference>
<dbReference type="PANTHER" id="PTHR12419:SF101">
    <property type="entry name" value="OTU DOMAIN-CONTAINING PROTEIN 1"/>
    <property type="match status" value="1"/>
</dbReference>
<feature type="domain" description="OTU" evidence="10">
    <location>
        <begin position="308"/>
        <end position="439"/>
    </location>
</feature>
<evidence type="ECO:0000256" key="7">
    <source>
        <dbReference type="ARBA" id="ARBA00057633"/>
    </source>
</evidence>
<dbReference type="Pfam" id="PF02338">
    <property type="entry name" value="OTU"/>
    <property type="match status" value="1"/>
</dbReference>
<gene>
    <name evidence="11" type="primary">OTUD1</name>
    <name evidence="11" type="ORF">BLAG_LOCUS22689</name>
</gene>
<keyword evidence="5" id="KW-0378">Hydrolase</keyword>
<proteinExistence type="predicted"/>
<dbReference type="InterPro" id="IPR050704">
    <property type="entry name" value="Peptidase_C85-like"/>
</dbReference>
<dbReference type="InterPro" id="IPR038765">
    <property type="entry name" value="Papain-like_cys_pep_sf"/>
</dbReference>
<protein>
    <recommendedName>
        <fullName evidence="8">OTU domain-containing protein 1</fullName>
        <ecNumber evidence="2">3.4.19.12</ecNumber>
    </recommendedName>
</protein>
<feature type="compositionally biased region" description="Basic and acidic residues" evidence="9">
    <location>
        <begin position="224"/>
        <end position="233"/>
    </location>
</feature>
<dbReference type="GO" id="GO:0006508">
    <property type="term" value="P:proteolysis"/>
    <property type="evidence" value="ECO:0007669"/>
    <property type="project" value="UniProtKB-KW"/>
</dbReference>
<organism evidence="11 12">
    <name type="scientific">Branchiostoma lanceolatum</name>
    <name type="common">Common lancelet</name>
    <name type="synonym">Amphioxus lanceolatum</name>
    <dbReference type="NCBI Taxonomy" id="7740"/>
    <lineage>
        <taxon>Eukaryota</taxon>
        <taxon>Metazoa</taxon>
        <taxon>Chordata</taxon>
        <taxon>Cephalochordata</taxon>
        <taxon>Leptocardii</taxon>
        <taxon>Amphioxiformes</taxon>
        <taxon>Branchiostomatidae</taxon>
        <taxon>Branchiostoma</taxon>
    </lineage>
</organism>
<evidence type="ECO:0000256" key="6">
    <source>
        <dbReference type="ARBA" id="ARBA00022807"/>
    </source>
</evidence>
<comment type="catalytic activity">
    <reaction evidence="1">
        <text>Thiol-dependent hydrolysis of ester, thioester, amide, peptide and isopeptide bonds formed by the C-terminal Gly of ubiquitin (a 76-residue protein attached to proteins as an intracellular targeting signal).</text>
        <dbReference type="EC" id="3.4.19.12"/>
    </reaction>
</comment>
<dbReference type="FunFam" id="3.90.70.80:FF:000010">
    <property type="entry name" value="OTU domain-containing protein 1"/>
    <property type="match status" value="1"/>
</dbReference>
<dbReference type="PROSITE" id="PS50802">
    <property type="entry name" value="OTU"/>
    <property type="match status" value="1"/>
</dbReference>
<comment type="function">
    <text evidence="7">Deubiquitinating enzyme that specifically hydrolyzes 'Lys-63'-linked polyubiquitin to monoubiquitin. Required for the stability and translation of a subset mRNAs with a high abundance of rare codons by mediating deubiquitination of 40S ribosomal protein RPS10/eS10, thereby antagonizing ZNF598-mediated 40S ubiquitination. The abundance of rare codons in mRNAs can limit the translation rate and can lead to ribosome collisions that trigger activation of ribosome quality control (RQC) pathway by ZNF598. OTUD1-mediated deubiquitination prevents activation of the RQC and subsequent dissociation of ribosomes and stimulates formation of polysomes and translation.</text>
</comment>
<accession>A0A8K0A7B0</accession>
<feature type="region of interest" description="Disordered" evidence="9">
    <location>
        <begin position="35"/>
        <end position="63"/>
    </location>
</feature>
<dbReference type="PANTHER" id="PTHR12419">
    <property type="entry name" value="OTU DOMAIN CONTAINING PROTEIN"/>
    <property type="match status" value="1"/>
</dbReference>
<feature type="compositionally biased region" description="Basic and acidic residues" evidence="9">
    <location>
        <begin position="177"/>
        <end position="189"/>
    </location>
</feature>
<dbReference type="EC" id="3.4.19.12" evidence="2"/>